<organism evidence="3 4">
    <name type="scientific">Paenibacillus harenae</name>
    <dbReference type="NCBI Taxonomy" id="306543"/>
    <lineage>
        <taxon>Bacteria</taxon>
        <taxon>Bacillati</taxon>
        <taxon>Bacillota</taxon>
        <taxon>Bacilli</taxon>
        <taxon>Bacillales</taxon>
        <taxon>Paenibacillaceae</taxon>
        <taxon>Paenibacillus</taxon>
    </lineage>
</organism>
<keyword evidence="2" id="KW-0472">Membrane</keyword>
<feature type="transmembrane region" description="Helical" evidence="2">
    <location>
        <begin position="132"/>
        <end position="154"/>
    </location>
</feature>
<accession>A0ABT9UAQ5</accession>
<keyword evidence="4" id="KW-1185">Reference proteome</keyword>
<evidence type="ECO:0000313" key="4">
    <source>
        <dbReference type="Proteomes" id="UP001229346"/>
    </source>
</evidence>
<proteinExistence type="predicted"/>
<dbReference type="EMBL" id="JAUSSU010000018">
    <property type="protein sequence ID" value="MDQ0116337.1"/>
    <property type="molecule type" value="Genomic_DNA"/>
</dbReference>
<dbReference type="Proteomes" id="UP001229346">
    <property type="component" value="Unassembled WGS sequence"/>
</dbReference>
<feature type="region of interest" description="Disordered" evidence="1">
    <location>
        <begin position="163"/>
        <end position="182"/>
    </location>
</feature>
<reference evidence="3 4" key="1">
    <citation type="submission" date="2023-07" db="EMBL/GenBank/DDBJ databases">
        <title>Sorghum-associated microbial communities from plants grown in Nebraska, USA.</title>
        <authorList>
            <person name="Schachtman D."/>
        </authorList>
    </citation>
    <scope>NUCLEOTIDE SEQUENCE [LARGE SCALE GENOMIC DNA]</scope>
    <source>
        <strain evidence="3 4">CC482</strain>
    </source>
</reference>
<name>A0ABT9UAQ5_PAEHA</name>
<evidence type="ECO:0000313" key="3">
    <source>
        <dbReference type="EMBL" id="MDQ0116337.1"/>
    </source>
</evidence>
<evidence type="ECO:0000256" key="2">
    <source>
        <dbReference type="SAM" id="Phobius"/>
    </source>
</evidence>
<evidence type="ECO:0000256" key="1">
    <source>
        <dbReference type="SAM" id="MobiDB-lite"/>
    </source>
</evidence>
<sequence length="203" mass="22231">MNKLATGREGADVHVTEHTMKGYVEHRLSQQEREPVDRHLAECDICLRRFMDTVEAAEAGDGLAASYALPDMDSLERQVIARLNEEEEAGKPVATNDTLAAHAANATAASAIKVVQSTPRAARRRSWLQHPVAQYTIAASITLLLVGTGTFAGLSEKLSKLDQGVQPPQAAEQLPELPAESWSDRMVDRTGSWLNGIRESRYK</sequence>
<dbReference type="RefSeq" id="WP_307208391.1">
    <property type="nucleotide sequence ID" value="NZ_JAUSSU010000018.1"/>
</dbReference>
<comment type="caution">
    <text evidence="3">The sequence shown here is derived from an EMBL/GenBank/DDBJ whole genome shotgun (WGS) entry which is preliminary data.</text>
</comment>
<evidence type="ECO:0008006" key="5">
    <source>
        <dbReference type="Google" id="ProtNLM"/>
    </source>
</evidence>
<gene>
    <name evidence="3" type="ORF">J2T15_005813</name>
</gene>
<keyword evidence="2" id="KW-1133">Transmembrane helix</keyword>
<keyword evidence="2" id="KW-0812">Transmembrane</keyword>
<protein>
    <recommendedName>
        <fullName evidence="5">Zinc-finger domain-containing protein</fullName>
    </recommendedName>
</protein>